<reference evidence="1 2" key="1">
    <citation type="submission" date="2017-05" db="EMBL/GenBank/DDBJ databases">
        <authorList>
            <person name="Song R."/>
            <person name="Chenine A.L."/>
            <person name="Ruprecht R.M."/>
        </authorList>
    </citation>
    <scope>NUCLEOTIDE SEQUENCE [LARGE SCALE GENOMIC DNA]</scope>
    <source>
        <strain evidence="1">PD5205</strain>
        <plasmid evidence="2">ppd5205.21</plasmid>
    </source>
</reference>
<organism evidence="1 2">
    <name type="scientific">Xanthomonas fragariae</name>
    <dbReference type="NCBI Taxonomy" id="48664"/>
    <lineage>
        <taxon>Bacteria</taxon>
        <taxon>Pseudomonadati</taxon>
        <taxon>Pseudomonadota</taxon>
        <taxon>Gammaproteobacteria</taxon>
        <taxon>Lysobacterales</taxon>
        <taxon>Lysobacteraceae</taxon>
        <taxon>Xanthomonas</taxon>
    </lineage>
</organism>
<accession>A0A1Y6HRF5</accession>
<geneLocation type="plasmid" evidence="2">
    <name>ppd5205.21</name>
</geneLocation>
<dbReference type="KEGG" id="xfr:BER92_19545"/>
<dbReference type="Proteomes" id="UP000195953">
    <property type="component" value="Plasmid pPD5205-21"/>
</dbReference>
<dbReference type="EMBL" id="LT853887">
    <property type="protein sequence ID" value="SMR06074.1"/>
    <property type="molecule type" value="Genomic_DNA"/>
</dbReference>
<dbReference type="RefSeq" id="WP_002804301.1">
    <property type="nucleotide sequence ID" value="NZ_CP016832.1"/>
</dbReference>
<evidence type="ECO:0000313" key="1">
    <source>
        <dbReference type="EMBL" id="SMR06074.1"/>
    </source>
</evidence>
<evidence type="ECO:0000313" key="2">
    <source>
        <dbReference type="Proteomes" id="UP000195953"/>
    </source>
</evidence>
<dbReference type="NCBIfam" id="NF041544">
    <property type="entry name" value="ParC"/>
    <property type="match status" value="1"/>
</dbReference>
<name>A0A1Y6HRF5_9XANT</name>
<dbReference type="InterPro" id="IPR048082">
    <property type="entry name" value="ParC-like"/>
</dbReference>
<dbReference type="OrthoDB" id="7066658at2"/>
<dbReference type="AlphaFoldDB" id="A0A1Y6HRF5"/>
<gene>
    <name evidence="1" type="ORF">PD5205_04133</name>
</gene>
<sequence>MITIDSKPVISPVTFKDLMALGKVQTASIGVTEKGLVVILRIGKDDSVLGQYRGGPRYFQSFDAAASTLLQNGITEWETEATGWIPKTVGRGKTTRIGNRVAPEAGT</sequence>
<evidence type="ECO:0008006" key="3">
    <source>
        <dbReference type="Google" id="ProtNLM"/>
    </source>
</evidence>
<protein>
    <recommendedName>
        <fullName evidence="3">Partition protein</fullName>
    </recommendedName>
</protein>
<proteinExistence type="predicted"/>